<dbReference type="InterPro" id="IPR013196">
    <property type="entry name" value="HTH_11"/>
</dbReference>
<evidence type="ECO:0000256" key="4">
    <source>
        <dbReference type="ARBA" id="ARBA00023267"/>
    </source>
</evidence>
<dbReference type="Gene3D" id="1.10.10.10">
    <property type="entry name" value="Winged helix-like DNA-binding domain superfamily/Winged helix DNA-binding domain"/>
    <property type="match status" value="1"/>
</dbReference>
<dbReference type="Pfam" id="PF03099">
    <property type="entry name" value="BPL_LplA_LipB"/>
    <property type="match status" value="1"/>
</dbReference>
<keyword evidence="5" id="KW-0804">Transcription</keyword>
<dbReference type="InterPro" id="IPR045864">
    <property type="entry name" value="aa-tRNA-synth_II/BPL/LPL"/>
</dbReference>
<feature type="binding site" evidence="5">
    <location>
        <position position="115"/>
    </location>
    <ligand>
        <name>biotin</name>
        <dbReference type="ChEBI" id="CHEBI:57586"/>
    </ligand>
</feature>
<feature type="binding site" evidence="5">
    <location>
        <begin position="91"/>
        <end position="93"/>
    </location>
    <ligand>
        <name>biotin</name>
        <dbReference type="ChEBI" id="CHEBI:57586"/>
    </ligand>
</feature>
<dbReference type="EC" id="6.3.4.15" evidence="5"/>
<evidence type="ECO:0000256" key="5">
    <source>
        <dbReference type="HAMAP-Rule" id="MF_00978"/>
    </source>
</evidence>
<feature type="binding site" evidence="5">
    <location>
        <position position="186"/>
    </location>
    <ligand>
        <name>biotin</name>
        <dbReference type="ChEBI" id="CHEBI:57586"/>
    </ligand>
</feature>
<dbReference type="PROSITE" id="PS51733">
    <property type="entry name" value="BPL_LPL_CATALYTIC"/>
    <property type="match status" value="1"/>
</dbReference>
<dbReference type="PANTHER" id="PTHR12835">
    <property type="entry name" value="BIOTIN PROTEIN LIGASE"/>
    <property type="match status" value="1"/>
</dbReference>
<dbReference type="EMBL" id="JACRST010000006">
    <property type="protein sequence ID" value="MBC8546504.1"/>
    <property type="molecule type" value="Genomic_DNA"/>
</dbReference>
<dbReference type="Proteomes" id="UP000653127">
    <property type="component" value="Unassembled WGS sequence"/>
</dbReference>
<keyword evidence="8" id="KW-1185">Reference proteome</keyword>
<evidence type="ECO:0000256" key="3">
    <source>
        <dbReference type="ARBA" id="ARBA00022840"/>
    </source>
</evidence>
<evidence type="ECO:0000313" key="7">
    <source>
        <dbReference type="EMBL" id="MBC8546504.1"/>
    </source>
</evidence>
<proteinExistence type="inferred from homology"/>
<sequence length="326" mass="35599">MAKLDVLRILEDGKGDYVSGEELAAKLGLSRAAVWKSIRALQEDGYQIESKQGSGYRLEETTDALLESKILEHLHTTRLPVALDLRDTVDSTNTQLRAAAYAGAPEGTVIVADKQTAGKGRLGRSFYSPNRNGVYMSVLLRPNLPFDQIHFLTMLAAVCVVEAVRTVAGVEAQIKWVNDVLVDGKKLCGILNEAAVEGESGRLGFVVMGIGVNVGTTSDFPEMQRNTPGALRDYSSVPFSRCRLIAQILNNLDRYYYPYIETRDSAAFLDTYRRALCLVGRQVTVTRGDESYPALVTGLSDSGGLLVRANDGRTLELTSGEVSIRM</sequence>
<dbReference type="NCBIfam" id="TIGR00121">
    <property type="entry name" value="birA_ligase"/>
    <property type="match status" value="1"/>
</dbReference>
<comment type="caution">
    <text evidence="7">The sequence shown here is derived from an EMBL/GenBank/DDBJ whole genome shotgun (WGS) entry which is preliminary data.</text>
</comment>
<dbReference type="GO" id="GO:0003677">
    <property type="term" value="F:DNA binding"/>
    <property type="evidence" value="ECO:0007669"/>
    <property type="project" value="UniProtKB-UniRule"/>
</dbReference>
<dbReference type="InterPro" id="IPR008988">
    <property type="entry name" value="Transcriptional_repressor_C"/>
</dbReference>
<evidence type="ECO:0000259" key="6">
    <source>
        <dbReference type="PROSITE" id="PS51733"/>
    </source>
</evidence>
<evidence type="ECO:0000313" key="8">
    <source>
        <dbReference type="Proteomes" id="UP000653127"/>
    </source>
</evidence>
<organism evidence="7 8">
    <name type="scientific">Ligaoa zhengdingensis</name>
    <dbReference type="NCBI Taxonomy" id="2763658"/>
    <lineage>
        <taxon>Bacteria</taxon>
        <taxon>Bacillati</taxon>
        <taxon>Bacillota</taxon>
        <taxon>Clostridia</taxon>
        <taxon>Eubacteriales</taxon>
        <taxon>Oscillospiraceae</taxon>
        <taxon>Ligaoa</taxon>
    </lineage>
</organism>
<feature type="DNA-binding region" description="H-T-H motif" evidence="5">
    <location>
        <begin position="20"/>
        <end position="39"/>
    </location>
</feature>
<dbReference type="InterPro" id="IPR030855">
    <property type="entry name" value="Bifunct_BirA"/>
</dbReference>
<dbReference type="Gene3D" id="3.30.930.10">
    <property type="entry name" value="Bira Bifunctional Protein, Domain 2"/>
    <property type="match status" value="1"/>
</dbReference>
<feature type="domain" description="BPL/LPL catalytic" evidence="6">
    <location>
        <begin position="68"/>
        <end position="260"/>
    </location>
</feature>
<dbReference type="SUPFAM" id="SSF46785">
    <property type="entry name" value="Winged helix' DNA-binding domain"/>
    <property type="match status" value="1"/>
</dbReference>
<comment type="catalytic activity">
    <reaction evidence="5">
        <text>biotin + L-lysyl-[protein] + ATP = N(6)-biotinyl-L-lysyl-[protein] + AMP + diphosphate + H(+)</text>
        <dbReference type="Rhea" id="RHEA:11756"/>
        <dbReference type="Rhea" id="RHEA-COMP:9752"/>
        <dbReference type="Rhea" id="RHEA-COMP:10505"/>
        <dbReference type="ChEBI" id="CHEBI:15378"/>
        <dbReference type="ChEBI" id="CHEBI:29969"/>
        <dbReference type="ChEBI" id="CHEBI:30616"/>
        <dbReference type="ChEBI" id="CHEBI:33019"/>
        <dbReference type="ChEBI" id="CHEBI:57586"/>
        <dbReference type="ChEBI" id="CHEBI:83144"/>
        <dbReference type="ChEBI" id="CHEBI:456215"/>
        <dbReference type="EC" id="6.3.4.15"/>
    </reaction>
</comment>
<keyword evidence="5" id="KW-0805">Transcription regulation</keyword>
<keyword evidence="3 5" id="KW-0067">ATP-binding</keyword>
<comment type="caution">
    <text evidence="5">Lacks conserved residue(s) required for the propagation of feature annotation.</text>
</comment>
<dbReference type="RefSeq" id="WP_249282583.1">
    <property type="nucleotide sequence ID" value="NZ_JACRST010000006.1"/>
</dbReference>
<keyword evidence="5" id="KW-0678">Repressor</keyword>
<dbReference type="Gene3D" id="2.30.30.100">
    <property type="match status" value="1"/>
</dbReference>
<dbReference type="GO" id="GO:0009249">
    <property type="term" value="P:protein lipoylation"/>
    <property type="evidence" value="ECO:0007669"/>
    <property type="project" value="UniProtKB-ARBA"/>
</dbReference>
<dbReference type="InterPro" id="IPR036388">
    <property type="entry name" value="WH-like_DNA-bd_sf"/>
</dbReference>
<dbReference type="CDD" id="cd16442">
    <property type="entry name" value="BPL"/>
    <property type="match status" value="1"/>
</dbReference>
<dbReference type="GO" id="GO:0004077">
    <property type="term" value="F:biotin--[biotin carboxyl-carrier protein] ligase activity"/>
    <property type="evidence" value="ECO:0007669"/>
    <property type="project" value="UniProtKB-UniRule"/>
</dbReference>
<dbReference type="InterPro" id="IPR004408">
    <property type="entry name" value="Biotin_CoA_COase_ligase"/>
</dbReference>
<dbReference type="HAMAP" id="MF_00978">
    <property type="entry name" value="Bifunct_BirA"/>
    <property type="match status" value="1"/>
</dbReference>
<comment type="similarity">
    <text evidence="5">Belongs to the biotin--protein ligase family.</text>
</comment>
<dbReference type="GO" id="GO:0006355">
    <property type="term" value="P:regulation of DNA-templated transcription"/>
    <property type="evidence" value="ECO:0007669"/>
    <property type="project" value="UniProtKB-UniRule"/>
</dbReference>
<dbReference type="AlphaFoldDB" id="A0A926DZM6"/>
<evidence type="ECO:0000256" key="2">
    <source>
        <dbReference type="ARBA" id="ARBA00022741"/>
    </source>
</evidence>
<dbReference type="Pfam" id="PF08279">
    <property type="entry name" value="HTH_11"/>
    <property type="match status" value="1"/>
</dbReference>
<keyword evidence="5" id="KW-0238">DNA-binding</keyword>
<protein>
    <recommendedName>
        <fullName evidence="5">Bifunctional ligase/repressor BirA</fullName>
    </recommendedName>
    <alternativeName>
        <fullName evidence="5">Biotin--[acetyl-CoA-carboxylase] ligase</fullName>
        <ecNumber evidence="5">6.3.4.15</ecNumber>
    </alternativeName>
    <alternativeName>
        <fullName evidence="5">Biotin--protein ligase</fullName>
    </alternativeName>
    <alternativeName>
        <fullName evidence="5">Biotin-[acetyl-CoA carboxylase] synthetase</fullName>
    </alternativeName>
</protein>
<evidence type="ECO:0000256" key="1">
    <source>
        <dbReference type="ARBA" id="ARBA00022598"/>
    </source>
</evidence>
<keyword evidence="4 5" id="KW-0092">Biotin</keyword>
<dbReference type="GO" id="GO:0005524">
    <property type="term" value="F:ATP binding"/>
    <property type="evidence" value="ECO:0007669"/>
    <property type="project" value="UniProtKB-UniRule"/>
</dbReference>
<keyword evidence="1 5" id="KW-0436">Ligase</keyword>
<dbReference type="InterPro" id="IPR003142">
    <property type="entry name" value="BPL_C"/>
</dbReference>
<dbReference type="SUPFAM" id="SSF55681">
    <property type="entry name" value="Class II aaRS and biotin synthetases"/>
    <property type="match status" value="1"/>
</dbReference>
<dbReference type="GO" id="GO:0005737">
    <property type="term" value="C:cytoplasm"/>
    <property type="evidence" value="ECO:0007669"/>
    <property type="project" value="TreeGrafter"/>
</dbReference>
<dbReference type="InterPro" id="IPR036390">
    <property type="entry name" value="WH_DNA-bd_sf"/>
</dbReference>
<reference evidence="7" key="1">
    <citation type="submission" date="2020-08" db="EMBL/GenBank/DDBJ databases">
        <title>Genome public.</title>
        <authorList>
            <person name="Liu C."/>
            <person name="Sun Q."/>
        </authorList>
    </citation>
    <scope>NUCLEOTIDE SEQUENCE</scope>
    <source>
        <strain evidence="7">NSJ-31</strain>
    </source>
</reference>
<dbReference type="InterPro" id="IPR004143">
    <property type="entry name" value="BPL_LPL_catalytic"/>
</dbReference>
<dbReference type="Pfam" id="PF02237">
    <property type="entry name" value="BPL_C"/>
    <property type="match status" value="1"/>
</dbReference>
<accession>A0A926DZM6</accession>
<comment type="function">
    <text evidence="5">Acts both as a biotin--[acetyl-CoA-carboxylase] ligase and a repressor.</text>
</comment>
<gene>
    <name evidence="5" type="primary">birA</name>
    <name evidence="7" type="ORF">H8711_06100</name>
</gene>
<keyword evidence="2 5" id="KW-0547">Nucleotide-binding</keyword>
<name>A0A926DZM6_9FIRM</name>
<dbReference type="PANTHER" id="PTHR12835:SF5">
    <property type="entry name" value="BIOTIN--PROTEIN LIGASE"/>
    <property type="match status" value="1"/>
</dbReference>
<dbReference type="GO" id="GO:0016740">
    <property type="term" value="F:transferase activity"/>
    <property type="evidence" value="ECO:0007669"/>
    <property type="project" value="UniProtKB-ARBA"/>
</dbReference>
<dbReference type="SUPFAM" id="SSF50037">
    <property type="entry name" value="C-terminal domain of transcriptional repressors"/>
    <property type="match status" value="1"/>
</dbReference>